<comment type="caution">
    <text evidence="2">The sequence shown here is derived from an EMBL/GenBank/DDBJ whole genome shotgun (WGS) entry which is preliminary data.</text>
</comment>
<feature type="region of interest" description="Disordered" evidence="1">
    <location>
        <begin position="51"/>
        <end position="114"/>
    </location>
</feature>
<feature type="compositionally biased region" description="Polar residues" evidence="1">
    <location>
        <begin position="93"/>
        <end position="114"/>
    </location>
</feature>
<dbReference type="Proteomes" id="UP000297703">
    <property type="component" value="Unassembled WGS sequence"/>
</dbReference>
<evidence type="ECO:0000313" key="2">
    <source>
        <dbReference type="EMBL" id="TFK05737.1"/>
    </source>
</evidence>
<reference evidence="2 3" key="2">
    <citation type="submission" date="2019-04" db="EMBL/GenBank/DDBJ databases">
        <title>The genome sequence of big-headed turtle.</title>
        <authorList>
            <person name="Gong S."/>
        </authorList>
    </citation>
    <scope>NUCLEOTIDE SEQUENCE [LARGE SCALE GENOMIC DNA]</scope>
    <source>
        <strain evidence="2">DO16091913</strain>
        <tissue evidence="2">Muscle</tissue>
    </source>
</reference>
<accession>A0A4D9E7K0</accession>
<evidence type="ECO:0000256" key="1">
    <source>
        <dbReference type="SAM" id="MobiDB-lite"/>
    </source>
</evidence>
<name>A0A4D9E7K0_9SAUR</name>
<dbReference type="EMBL" id="QXTE01000108">
    <property type="protein sequence ID" value="TFK05737.1"/>
    <property type="molecule type" value="Genomic_DNA"/>
</dbReference>
<reference evidence="2 3" key="1">
    <citation type="submission" date="2019-04" db="EMBL/GenBank/DDBJ databases">
        <title>Draft genome of the big-headed turtle Platysternon megacephalum.</title>
        <authorList>
            <person name="Gong S."/>
        </authorList>
    </citation>
    <scope>NUCLEOTIDE SEQUENCE [LARGE SCALE GENOMIC DNA]</scope>
    <source>
        <strain evidence="2">DO16091913</strain>
        <tissue evidence="2">Muscle</tissue>
    </source>
</reference>
<keyword evidence="3" id="KW-1185">Reference proteome</keyword>
<proteinExistence type="predicted"/>
<sequence>MQEGRSSSFPGMFSPPPTPCVPSWLFKLMSCQAIQRTEKLEVWRQISGIRGEGTGEGRISRRFSPQAPLHPPFAQPSSHQPCIILPPFPKGFYSSNRQGTSQDNETGLDSLIPS</sequence>
<dbReference type="AlphaFoldDB" id="A0A4D9E7K0"/>
<evidence type="ECO:0000313" key="3">
    <source>
        <dbReference type="Proteomes" id="UP000297703"/>
    </source>
</evidence>
<protein>
    <submittedName>
        <fullName evidence="2">Uncharacterized protein</fullName>
    </submittedName>
</protein>
<gene>
    <name evidence="2" type="ORF">DR999_PMT11576</name>
</gene>
<organism evidence="2 3">
    <name type="scientific">Platysternon megacephalum</name>
    <name type="common">big-headed turtle</name>
    <dbReference type="NCBI Taxonomy" id="55544"/>
    <lineage>
        <taxon>Eukaryota</taxon>
        <taxon>Metazoa</taxon>
        <taxon>Chordata</taxon>
        <taxon>Craniata</taxon>
        <taxon>Vertebrata</taxon>
        <taxon>Euteleostomi</taxon>
        <taxon>Archelosauria</taxon>
        <taxon>Testudinata</taxon>
        <taxon>Testudines</taxon>
        <taxon>Cryptodira</taxon>
        <taxon>Durocryptodira</taxon>
        <taxon>Testudinoidea</taxon>
        <taxon>Platysternidae</taxon>
        <taxon>Platysternon</taxon>
    </lineage>
</organism>